<evidence type="ECO:0000256" key="1">
    <source>
        <dbReference type="ARBA" id="ARBA00022475"/>
    </source>
</evidence>
<sequence length="221" mass="24650">MYLTEKLAISLGKKARTILKTDKEKEEILVYGAINLLQTIFSIAWVIIAGAILGVLYEALIFSVSMSILRKYSGGFHASSPNRCIIGGTISAATAGLLVDKFFYKFSFVTTLIMIITFMIIAFIIVSLKAPVDSPQKPISKISMKKMFKRNSIITLAIFSTIIIILCLFYSTNNKLYYLKIADCINLGCLWQSITLTDHGKAVFKKVDSVLKNIGERRKIN</sequence>
<evidence type="ECO:0000313" key="10">
    <source>
        <dbReference type="Proteomes" id="UP001565220"/>
    </source>
</evidence>
<dbReference type="InterPro" id="IPR036259">
    <property type="entry name" value="MFS_trans_sf"/>
</dbReference>
<keyword evidence="5" id="KW-0378">Hydrolase</keyword>
<evidence type="ECO:0000256" key="2">
    <source>
        <dbReference type="ARBA" id="ARBA00022654"/>
    </source>
</evidence>
<gene>
    <name evidence="9" type="ORF">AB8S09_11355</name>
</gene>
<feature type="transmembrane region" description="Helical" evidence="8">
    <location>
        <begin position="153"/>
        <end position="171"/>
    </location>
</feature>
<keyword evidence="2" id="KW-0673">Quorum sensing</keyword>
<evidence type="ECO:0000256" key="4">
    <source>
        <dbReference type="ARBA" id="ARBA00022692"/>
    </source>
</evidence>
<protein>
    <submittedName>
        <fullName evidence="9">Accessory gene regulator ArgB-like protein</fullName>
    </submittedName>
</protein>
<reference evidence="9 10" key="1">
    <citation type="submission" date="2024-08" db="EMBL/GenBank/DDBJ databases">
        <title>Clostridium lapicellarii sp. nov., and Clostridium renhuaiense sp. nov., two species isolated from the mud in a fermentation cellar used for producing sauce-flavour Chinese liquors.</title>
        <authorList>
            <person name="Yang F."/>
            <person name="Wang H."/>
            <person name="Chen L.Q."/>
            <person name="Zhou N."/>
            <person name="Lu J.J."/>
            <person name="Pu X.X."/>
            <person name="Wan B."/>
            <person name="Wang L."/>
            <person name="Liu S.J."/>
        </authorList>
    </citation>
    <scope>NUCLEOTIDE SEQUENCE [LARGE SCALE GENOMIC DNA]</scope>
    <source>
        <strain evidence="9 10">MT-113</strain>
    </source>
</reference>
<feature type="transmembrane region" description="Helical" evidence="8">
    <location>
        <begin position="40"/>
        <end position="64"/>
    </location>
</feature>
<organism evidence="9 10">
    <name type="scientific">Clostridium lapidicellarium</name>
    <dbReference type="NCBI Taxonomy" id="3240931"/>
    <lineage>
        <taxon>Bacteria</taxon>
        <taxon>Bacillati</taxon>
        <taxon>Bacillota</taxon>
        <taxon>Clostridia</taxon>
        <taxon>Eubacteriales</taxon>
        <taxon>Clostridiaceae</taxon>
        <taxon>Clostridium</taxon>
    </lineage>
</organism>
<keyword evidence="7 8" id="KW-0472">Membrane</keyword>
<dbReference type="SUPFAM" id="SSF103473">
    <property type="entry name" value="MFS general substrate transporter"/>
    <property type="match status" value="1"/>
</dbReference>
<comment type="caution">
    <text evidence="9">The sequence shown here is derived from an EMBL/GenBank/DDBJ whole genome shotgun (WGS) entry which is preliminary data.</text>
</comment>
<feature type="transmembrane region" description="Helical" evidence="8">
    <location>
        <begin position="84"/>
        <end position="104"/>
    </location>
</feature>
<dbReference type="EMBL" id="JBGFFE010000017">
    <property type="protein sequence ID" value="MEY8764229.1"/>
    <property type="molecule type" value="Genomic_DNA"/>
</dbReference>
<dbReference type="InterPro" id="IPR006741">
    <property type="entry name" value="AgrB"/>
</dbReference>
<proteinExistence type="predicted"/>
<evidence type="ECO:0000256" key="8">
    <source>
        <dbReference type="SAM" id="Phobius"/>
    </source>
</evidence>
<dbReference type="Pfam" id="PF04647">
    <property type="entry name" value="AgrB"/>
    <property type="match status" value="1"/>
</dbReference>
<name>A0ABV4DZ95_9CLOT</name>
<evidence type="ECO:0000256" key="6">
    <source>
        <dbReference type="ARBA" id="ARBA00022989"/>
    </source>
</evidence>
<evidence type="ECO:0000313" key="9">
    <source>
        <dbReference type="EMBL" id="MEY8764229.1"/>
    </source>
</evidence>
<accession>A0ABV4DZ95</accession>
<dbReference type="SMART" id="SM00793">
    <property type="entry name" value="AgrB"/>
    <property type="match status" value="1"/>
</dbReference>
<dbReference type="Proteomes" id="UP001565220">
    <property type="component" value="Unassembled WGS sequence"/>
</dbReference>
<keyword evidence="1" id="KW-1003">Cell membrane</keyword>
<feature type="transmembrane region" description="Helical" evidence="8">
    <location>
        <begin position="110"/>
        <end position="132"/>
    </location>
</feature>
<keyword evidence="4 8" id="KW-0812">Transmembrane</keyword>
<keyword evidence="3" id="KW-0645">Protease</keyword>
<keyword evidence="6 8" id="KW-1133">Transmembrane helix</keyword>
<evidence type="ECO:0000256" key="3">
    <source>
        <dbReference type="ARBA" id="ARBA00022670"/>
    </source>
</evidence>
<evidence type="ECO:0000256" key="7">
    <source>
        <dbReference type="ARBA" id="ARBA00023136"/>
    </source>
</evidence>
<evidence type="ECO:0000256" key="5">
    <source>
        <dbReference type="ARBA" id="ARBA00022801"/>
    </source>
</evidence>
<keyword evidence="10" id="KW-1185">Reference proteome</keyword>
<dbReference type="RefSeq" id="WP_369869145.1">
    <property type="nucleotide sequence ID" value="NZ_JBGFFE010000017.1"/>
</dbReference>